<dbReference type="Proteomes" id="UP001165302">
    <property type="component" value="Unassembled WGS sequence"/>
</dbReference>
<comment type="caution">
    <text evidence="1">The sequence shown here is derived from an EMBL/GenBank/DDBJ whole genome shotgun (WGS) entry which is preliminary data.</text>
</comment>
<reference evidence="1" key="1">
    <citation type="submission" date="2020-10" db="EMBL/GenBank/DDBJ databases">
        <authorList>
            <person name="Lu T."/>
            <person name="Wang Q."/>
            <person name="Han X."/>
        </authorList>
    </citation>
    <scope>NUCLEOTIDE SEQUENCE</scope>
    <source>
        <strain evidence="1">WQ 366</strain>
    </source>
</reference>
<evidence type="ECO:0000313" key="2">
    <source>
        <dbReference type="Proteomes" id="UP001165302"/>
    </source>
</evidence>
<organism evidence="1 2">
    <name type="scientific">Sphingobacterium bovistauri</name>
    <dbReference type="NCBI Taxonomy" id="2781959"/>
    <lineage>
        <taxon>Bacteria</taxon>
        <taxon>Pseudomonadati</taxon>
        <taxon>Bacteroidota</taxon>
        <taxon>Sphingobacteriia</taxon>
        <taxon>Sphingobacteriales</taxon>
        <taxon>Sphingobacteriaceae</taxon>
        <taxon>Sphingobacterium</taxon>
    </lineage>
</organism>
<evidence type="ECO:0000313" key="1">
    <source>
        <dbReference type="EMBL" id="MCA5005232.1"/>
    </source>
</evidence>
<gene>
    <name evidence="1" type="ORF">IPZ78_08710</name>
</gene>
<sequence length="139" mass="16599">MRKLYDIFDEESKEKAYLIYVLVALKMTRKIYHQLPEKIQQIADEATIYWTNNGDFEISEDQMDKNASYITKLRATSKKRYDINADLELKVVELSLNPHIDFDYFDYHLDWMYEVGNKVGFSNQKLDQLIDETINEIKN</sequence>
<dbReference type="RefSeq" id="WP_225552763.1">
    <property type="nucleotide sequence ID" value="NZ_JADEYP010000013.1"/>
</dbReference>
<protein>
    <submittedName>
        <fullName evidence="1">Uncharacterized protein</fullName>
    </submittedName>
</protein>
<accession>A0ABS7Z6P5</accession>
<keyword evidence="2" id="KW-1185">Reference proteome</keyword>
<proteinExistence type="predicted"/>
<dbReference type="EMBL" id="JADEYP010000013">
    <property type="protein sequence ID" value="MCA5005232.1"/>
    <property type="molecule type" value="Genomic_DNA"/>
</dbReference>
<name>A0ABS7Z6P5_9SPHI</name>